<evidence type="ECO:0000256" key="9">
    <source>
        <dbReference type="PIRSR" id="PIRSR000183-1"/>
    </source>
</evidence>
<dbReference type="SUPFAM" id="SSF52283">
    <property type="entry name" value="Formate/glycerate dehydrogenase catalytic domain-like"/>
    <property type="match status" value="1"/>
</dbReference>
<comment type="pathway">
    <text evidence="1 8">Amino-acid degradation; L-alanine degradation via dehydrogenase pathway; NH(3) and pyruvate from L-alanine: step 1/1.</text>
</comment>
<evidence type="ECO:0000259" key="13">
    <source>
        <dbReference type="SMART" id="SM01003"/>
    </source>
</evidence>
<evidence type="ECO:0000313" key="15">
    <source>
        <dbReference type="Proteomes" id="UP000198373"/>
    </source>
</evidence>
<keyword evidence="4 8" id="KW-0560">Oxidoreductase</keyword>
<reference evidence="15" key="1">
    <citation type="submission" date="2017-06" db="EMBL/GenBank/DDBJ databases">
        <authorList>
            <person name="Varghese N."/>
            <person name="Submissions S."/>
        </authorList>
    </citation>
    <scope>NUCLEOTIDE SEQUENCE [LARGE SCALE GENOMIC DNA]</scope>
    <source>
        <strain evidence="15">DSM 46839</strain>
    </source>
</reference>
<comment type="similarity">
    <text evidence="2 8">Belongs to the AlaDH/PNT family.</text>
</comment>
<feature type="binding site" evidence="11">
    <location>
        <position position="134"/>
    </location>
    <ligand>
        <name>NAD(+)</name>
        <dbReference type="ChEBI" id="CHEBI:57540"/>
    </ligand>
</feature>
<keyword evidence="11" id="KW-0547">Nucleotide-binding</keyword>
<proteinExistence type="inferred from homology"/>
<comment type="subunit">
    <text evidence="6">Homohexamer. Trimer of dimers.</text>
</comment>
<feature type="binding site" evidence="10">
    <location>
        <position position="75"/>
    </location>
    <ligand>
        <name>substrate</name>
    </ligand>
</feature>
<keyword evidence="5 8" id="KW-0520">NAD</keyword>
<dbReference type="NCBIfam" id="TIGR00518">
    <property type="entry name" value="alaDH"/>
    <property type="match status" value="1"/>
</dbReference>
<dbReference type="PANTHER" id="PTHR42795:SF1">
    <property type="entry name" value="ALANINE DEHYDROGENASE"/>
    <property type="match status" value="1"/>
</dbReference>
<dbReference type="OrthoDB" id="9804592at2"/>
<dbReference type="FunFam" id="3.40.50.720:FF:000049">
    <property type="entry name" value="Alanine dehydrogenase"/>
    <property type="match status" value="1"/>
</dbReference>
<comment type="catalytic activity">
    <reaction evidence="8">
        <text>L-alanine + NAD(+) + H2O = pyruvate + NH4(+) + NADH + H(+)</text>
        <dbReference type="Rhea" id="RHEA:18405"/>
        <dbReference type="ChEBI" id="CHEBI:15361"/>
        <dbReference type="ChEBI" id="CHEBI:15377"/>
        <dbReference type="ChEBI" id="CHEBI:15378"/>
        <dbReference type="ChEBI" id="CHEBI:28938"/>
        <dbReference type="ChEBI" id="CHEBI:57540"/>
        <dbReference type="ChEBI" id="CHEBI:57945"/>
        <dbReference type="ChEBI" id="CHEBI:57972"/>
        <dbReference type="EC" id="1.4.1.1"/>
    </reaction>
</comment>
<evidence type="ECO:0000256" key="1">
    <source>
        <dbReference type="ARBA" id="ARBA00005206"/>
    </source>
</evidence>
<feature type="binding site" evidence="11">
    <location>
        <begin position="239"/>
        <end position="240"/>
    </location>
    <ligand>
        <name>NAD(+)</name>
        <dbReference type="ChEBI" id="CHEBI:57540"/>
    </ligand>
</feature>
<dbReference type="PANTHER" id="PTHR42795">
    <property type="entry name" value="ALANINE DEHYDROGENASE"/>
    <property type="match status" value="1"/>
</dbReference>
<evidence type="ECO:0000256" key="8">
    <source>
        <dbReference type="PIRNR" id="PIRNR000183"/>
    </source>
</evidence>
<dbReference type="GO" id="GO:0042853">
    <property type="term" value="P:L-alanine catabolic process"/>
    <property type="evidence" value="ECO:0007669"/>
    <property type="project" value="UniProtKB-UniPathway"/>
</dbReference>
<feature type="domain" description="Alanine dehydrogenase/pyridine nucleotide transhydrogenase N-terminal" evidence="13">
    <location>
        <begin position="4"/>
        <end position="137"/>
    </location>
</feature>
<feature type="binding site" evidence="11">
    <location>
        <position position="198"/>
    </location>
    <ligand>
        <name>NAD(+)</name>
        <dbReference type="ChEBI" id="CHEBI:57540"/>
    </ligand>
</feature>
<protein>
    <recommendedName>
        <fullName evidence="7 8">Alanine dehydrogenase</fullName>
        <ecNumber evidence="3 8">1.4.1.1</ecNumber>
    </recommendedName>
</protein>
<dbReference type="SMART" id="SM01003">
    <property type="entry name" value="AlaDh_PNT_N"/>
    <property type="match status" value="1"/>
</dbReference>
<dbReference type="CDD" id="cd05305">
    <property type="entry name" value="L-AlaDH"/>
    <property type="match status" value="1"/>
</dbReference>
<dbReference type="EMBL" id="FZOO01000015">
    <property type="protein sequence ID" value="SNT05452.1"/>
    <property type="molecule type" value="Genomic_DNA"/>
</dbReference>
<dbReference type="GO" id="GO:0000286">
    <property type="term" value="F:alanine dehydrogenase activity"/>
    <property type="evidence" value="ECO:0007669"/>
    <property type="project" value="UniProtKB-UniRule"/>
</dbReference>
<keyword evidence="15" id="KW-1185">Reference proteome</keyword>
<evidence type="ECO:0000256" key="10">
    <source>
        <dbReference type="PIRSR" id="PIRSR000183-2"/>
    </source>
</evidence>
<feature type="active site" description="Proton donor/acceptor" evidence="9">
    <location>
        <position position="270"/>
    </location>
</feature>
<dbReference type="Proteomes" id="UP000198373">
    <property type="component" value="Unassembled WGS sequence"/>
</dbReference>
<dbReference type="GO" id="GO:0005886">
    <property type="term" value="C:plasma membrane"/>
    <property type="evidence" value="ECO:0007669"/>
    <property type="project" value="TreeGrafter"/>
</dbReference>
<dbReference type="SMART" id="SM01002">
    <property type="entry name" value="AlaDh_PNT_C"/>
    <property type="match status" value="1"/>
</dbReference>
<evidence type="ECO:0000256" key="5">
    <source>
        <dbReference type="ARBA" id="ARBA00023027"/>
    </source>
</evidence>
<comment type="function">
    <text evidence="8">Catalyzes the reversible reductive amination of pyruvate to L-alanine.</text>
</comment>
<feature type="binding site" evidence="11">
    <location>
        <position position="203"/>
    </location>
    <ligand>
        <name>NAD(+)</name>
        <dbReference type="ChEBI" id="CHEBI:57540"/>
    </ligand>
</feature>
<sequence>MRVGVPREVKNREYRVALTPAGVTELARAGHAVLVERGAGEGSSIPDADYTAAGATIVADADDVWADADLLLKVKEPVAEEYPRLRAGQTLFTYLHLAASRECTDALLASGTTAIAYETVQTAGGALPLLAPMSEVAGRMAPQVGAHSLERAHGGRGVLLGGVSGVYAAKVVVIGAGVSGMNAATIALGMQAEVVVLDRDVDKLRAADNVYRGHLQTVTSNAYEVERAVLDADLVIGAVLVPGAKAPTLVSNDLVKRMKPGSVLVDIAVDQGGCFEDSRPTTHDDPTFRVHESVFYCVANMPGAVPNTSTHALTNVTLPYVMALAGRGTAAAAHGDPALAHGVNVVAGQVVLPEVAEAHGMTAVPLAEVLP</sequence>
<dbReference type="SUPFAM" id="SSF51735">
    <property type="entry name" value="NAD(P)-binding Rossmann-fold domains"/>
    <property type="match status" value="1"/>
</dbReference>
<dbReference type="EC" id="1.4.1.1" evidence="3 8"/>
<evidence type="ECO:0000256" key="4">
    <source>
        <dbReference type="ARBA" id="ARBA00023002"/>
    </source>
</evidence>
<name>A0A239JIP2_9ACTN</name>
<evidence type="ECO:0000256" key="3">
    <source>
        <dbReference type="ARBA" id="ARBA00012897"/>
    </source>
</evidence>
<dbReference type="InterPro" id="IPR008141">
    <property type="entry name" value="Ala_DH"/>
</dbReference>
<dbReference type="InterPro" id="IPR007886">
    <property type="entry name" value="AlaDH/PNT_N"/>
</dbReference>
<dbReference type="Gene3D" id="3.40.50.720">
    <property type="entry name" value="NAD(P)-binding Rossmann-like Domain"/>
    <property type="match status" value="2"/>
</dbReference>
<dbReference type="UniPathway" id="UPA00527">
    <property type="reaction ID" value="UER00585"/>
</dbReference>
<feature type="binding site" evidence="11">
    <location>
        <position position="220"/>
    </location>
    <ligand>
        <name>NAD(+)</name>
        <dbReference type="ChEBI" id="CHEBI:57540"/>
    </ligand>
</feature>
<evidence type="ECO:0000256" key="7">
    <source>
        <dbReference type="ARBA" id="ARBA00072341"/>
    </source>
</evidence>
<feature type="binding site" evidence="11">
    <location>
        <position position="279"/>
    </location>
    <ligand>
        <name>NAD(+)</name>
        <dbReference type="ChEBI" id="CHEBI:57540"/>
    </ligand>
</feature>
<dbReference type="InterPro" id="IPR007698">
    <property type="entry name" value="AlaDH/PNT_NAD(H)-bd"/>
</dbReference>
<dbReference type="RefSeq" id="WP_089307505.1">
    <property type="nucleotide sequence ID" value="NZ_FZOO01000015.1"/>
</dbReference>
<evidence type="ECO:0000313" key="14">
    <source>
        <dbReference type="EMBL" id="SNT05452.1"/>
    </source>
</evidence>
<evidence type="ECO:0000256" key="6">
    <source>
        <dbReference type="ARBA" id="ARBA00065528"/>
    </source>
</evidence>
<feature type="binding site" evidence="11">
    <location>
        <begin position="298"/>
        <end position="301"/>
    </location>
    <ligand>
        <name>NAD(+)</name>
        <dbReference type="ChEBI" id="CHEBI:57540"/>
    </ligand>
</feature>
<feature type="binding site" evidence="11">
    <location>
        <begin position="267"/>
        <end position="270"/>
    </location>
    <ligand>
        <name>NAD(+)</name>
        <dbReference type="ChEBI" id="CHEBI:57540"/>
    </ligand>
</feature>
<organism evidence="14 15">
    <name type="scientific">Geodermatophilus pulveris</name>
    <dbReference type="NCBI Taxonomy" id="1564159"/>
    <lineage>
        <taxon>Bacteria</taxon>
        <taxon>Bacillati</taxon>
        <taxon>Actinomycetota</taxon>
        <taxon>Actinomycetes</taxon>
        <taxon>Geodermatophilales</taxon>
        <taxon>Geodermatophilaceae</taxon>
        <taxon>Geodermatophilus</taxon>
    </lineage>
</organism>
<evidence type="ECO:0000259" key="12">
    <source>
        <dbReference type="SMART" id="SM01002"/>
    </source>
</evidence>
<evidence type="ECO:0000256" key="11">
    <source>
        <dbReference type="PIRSR" id="PIRSR000183-3"/>
    </source>
</evidence>
<dbReference type="Pfam" id="PF01262">
    <property type="entry name" value="AlaDh_PNT_C"/>
    <property type="match status" value="1"/>
</dbReference>
<dbReference type="PIRSF" id="PIRSF000183">
    <property type="entry name" value="Alanine_dh"/>
    <property type="match status" value="1"/>
</dbReference>
<feature type="active site" description="Proton donor/acceptor" evidence="9">
    <location>
        <position position="96"/>
    </location>
</feature>
<dbReference type="Pfam" id="PF05222">
    <property type="entry name" value="AlaDh_PNT_N"/>
    <property type="match status" value="1"/>
</dbReference>
<dbReference type="InterPro" id="IPR036291">
    <property type="entry name" value="NAD(P)-bd_dom_sf"/>
</dbReference>
<accession>A0A239JIP2</accession>
<dbReference type="GO" id="GO:0000166">
    <property type="term" value="F:nucleotide binding"/>
    <property type="evidence" value="ECO:0007669"/>
    <property type="project" value="UniProtKB-KW"/>
</dbReference>
<gene>
    <name evidence="14" type="ORF">SAMN06893096_11525</name>
</gene>
<dbReference type="AlphaFoldDB" id="A0A239JIP2"/>
<feature type="domain" description="Alanine dehydrogenase/pyridine nucleotide transhydrogenase NAD(H)-binding" evidence="12">
    <location>
        <begin position="149"/>
        <end position="297"/>
    </location>
</feature>
<evidence type="ECO:0000256" key="2">
    <source>
        <dbReference type="ARBA" id="ARBA00005689"/>
    </source>
</evidence>
<feature type="binding site" evidence="10">
    <location>
        <position position="15"/>
    </location>
    <ligand>
        <name>substrate</name>
    </ligand>
</feature>